<reference evidence="2" key="1">
    <citation type="journal article" date="2014" name="Front. Microbiol.">
        <title>High frequency of phylogenetically diverse reductive dehalogenase-homologous genes in deep subseafloor sedimentary metagenomes.</title>
        <authorList>
            <person name="Kawai M."/>
            <person name="Futagami T."/>
            <person name="Toyoda A."/>
            <person name="Takaki Y."/>
            <person name="Nishi S."/>
            <person name="Hori S."/>
            <person name="Arai W."/>
            <person name="Tsubouchi T."/>
            <person name="Morono Y."/>
            <person name="Uchiyama I."/>
            <person name="Ito T."/>
            <person name="Fujiyama A."/>
            <person name="Inagaki F."/>
            <person name="Takami H."/>
        </authorList>
    </citation>
    <scope>NUCLEOTIDE SEQUENCE</scope>
    <source>
        <strain evidence="2">Expedition CK06-06</strain>
    </source>
</reference>
<dbReference type="CDD" id="cd02142">
    <property type="entry name" value="McbC_SagB-like_oxidoreductase"/>
    <property type="match status" value="1"/>
</dbReference>
<dbReference type="PANTHER" id="PTHR43745:SF2">
    <property type="entry name" value="NITROREDUCTASE MJ1384-RELATED"/>
    <property type="match status" value="1"/>
</dbReference>
<dbReference type="Gene3D" id="3.40.109.10">
    <property type="entry name" value="NADH Oxidase"/>
    <property type="match status" value="1"/>
</dbReference>
<gene>
    <name evidence="2" type="ORF">S03H2_33011</name>
</gene>
<organism evidence="2">
    <name type="scientific">marine sediment metagenome</name>
    <dbReference type="NCBI Taxonomy" id="412755"/>
    <lineage>
        <taxon>unclassified sequences</taxon>
        <taxon>metagenomes</taxon>
        <taxon>ecological metagenomes</taxon>
    </lineage>
</organism>
<evidence type="ECO:0000313" key="2">
    <source>
        <dbReference type="EMBL" id="GAH60092.1"/>
    </source>
</evidence>
<accession>X1GSF5</accession>
<dbReference type="PANTHER" id="PTHR43745">
    <property type="entry name" value="NITROREDUCTASE MJ1384-RELATED"/>
    <property type="match status" value="1"/>
</dbReference>
<proteinExistence type="predicted"/>
<dbReference type="AlphaFoldDB" id="X1GSF5"/>
<dbReference type="Pfam" id="PF00881">
    <property type="entry name" value="Nitroreductase"/>
    <property type="match status" value="1"/>
</dbReference>
<evidence type="ECO:0000259" key="1">
    <source>
        <dbReference type="Pfam" id="PF00881"/>
    </source>
</evidence>
<name>X1GSF5_9ZZZZ</name>
<sequence length="212" mass="23692">GFSFMQTEAANEIKTIKLPPPIVKGKISLEEAIKKRRSERDFQDKALTLRQVSQILWAAQGITEERGFKRAAPSAGALYPLELYLVVKKVEELEAGVYHYHPADHTLDLMLRGNYQMTLAKACLGQMFIADAPVLVVIAAEYERTTAKYGKRGLRYVHIEVGHVGENICLQVVALGLGTVTIGALWDDEVSRLLSLPRNYKPLYVLPVGWVK</sequence>
<comment type="caution">
    <text evidence="2">The sequence shown here is derived from an EMBL/GenBank/DDBJ whole genome shotgun (WGS) entry which is preliminary data.</text>
</comment>
<dbReference type="NCBIfam" id="TIGR03605">
    <property type="entry name" value="antibiot_sagB"/>
    <property type="match status" value="1"/>
</dbReference>
<dbReference type="InterPro" id="IPR020051">
    <property type="entry name" value="SagB-type_dehydrogenase"/>
</dbReference>
<feature type="domain" description="Nitroreductase" evidence="1">
    <location>
        <begin position="33"/>
        <end position="210"/>
    </location>
</feature>
<dbReference type="InterPro" id="IPR029479">
    <property type="entry name" value="Nitroreductase"/>
</dbReference>
<dbReference type="GO" id="GO:0016491">
    <property type="term" value="F:oxidoreductase activity"/>
    <property type="evidence" value="ECO:0007669"/>
    <property type="project" value="InterPro"/>
</dbReference>
<protein>
    <recommendedName>
        <fullName evidence="1">Nitroreductase domain-containing protein</fullName>
    </recommendedName>
</protein>
<dbReference type="InterPro" id="IPR000415">
    <property type="entry name" value="Nitroreductase-like"/>
</dbReference>
<dbReference type="EMBL" id="BARU01020081">
    <property type="protein sequence ID" value="GAH60092.1"/>
    <property type="molecule type" value="Genomic_DNA"/>
</dbReference>
<dbReference type="InterPro" id="IPR052544">
    <property type="entry name" value="Bacteriocin_Proc_Enz"/>
</dbReference>
<feature type="non-terminal residue" evidence="2">
    <location>
        <position position="1"/>
    </location>
</feature>
<dbReference type="SUPFAM" id="SSF55469">
    <property type="entry name" value="FMN-dependent nitroreductase-like"/>
    <property type="match status" value="1"/>
</dbReference>